<accession>A0ABP6V5E7</accession>
<comment type="caution">
    <text evidence="2">The sequence shown here is derived from an EMBL/GenBank/DDBJ whole genome shotgun (WGS) entry which is preliminary data.</text>
</comment>
<feature type="transmembrane region" description="Helical" evidence="1">
    <location>
        <begin position="173"/>
        <end position="190"/>
    </location>
</feature>
<keyword evidence="1" id="KW-0812">Transmembrane</keyword>
<keyword evidence="1" id="KW-1133">Transmembrane helix</keyword>
<dbReference type="EMBL" id="BAABDQ010000001">
    <property type="protein sequence ID" value="GAA3527107.1"/>
    <property type="molecule type" value="Genomic_DNA"/>
</dbReference>
<keyword evidence="3" id="KW-1185">Reference proteome</keyword>
<feature type="transmembrane region" description="Helical" evidence="1">
    <location>
        <begin position="132"/>
        <end position="153"/>
    </location>
</feature>
<evidence type="ECO:0000313" key="3">
    <source>
        <dbReference type="Proteomes" id="UP001500630"/>
    </source>
</evidence>
<dbReference type="RefSeq" id="WP_345557684.1">
    <property type="nucleotide sequence ID" value="NZ_BAABDQ010000001.1"/>
</dbReference>
<protein>
    <recommendedName>
        <fullName evidence="4">DUF2975 domain-containing protein</fullName>
    </recommendedName>
</protein>
<evidence type="ECO:0000256" key="1">
    <source>
        <dbReference type="SAM" id="Phobius"/>
    </source>
</evidence>
<sequence>MARPPVSIRILEVTVWLGLGFALVMLLASLFAVFGGSRTDTRYVSVNPYATVTTADNPAPAPTGPPGTVSLVEPAFNATLTIAEPSPWQSFLLILPELLLTLVLCVVAVFLLLMMRSFHTGDPFTPKNARRLAVIGVLLICVAVIPQVDEWVLHTLVSGTPLQGVALHAAEDYRWAPVVGFSVLALAEFFRQGSRLRSDVQGLV</sequence>
<reference evidence="3" key="1">
    <citation type="journal article" date="2019" name="Int. J. Syst. Evol. Microbiol.">
        <title>The Global Catalogue of Microorganisms (GCM) 10K type strain sequencing project: providing services to taxonomists for standard genome sequencing and annotation.</title>
        <authorList>
            <consortium name="The Broad Institute Genomics Platform"/>
            <consortium name="The Broad Institute Genome Sequencing Center for Infectious Disease"/>
            <person name="Wu L."/>
            <person name="Ma J."/>
        </authorList>
    </citation>
    <scope>NUCLEOTIDE SEQUENCE [LARGE SCALE GENOMIC DNA]</scope>
    <source>
        <strain evidence="3">JCM 17326</strain>
    </source>
</reference>
<feature type="transmembrane region" description="Helical" evidence="1">
    <location>
        <begin position="91"/>
        <end position="112"/>
    </location>
</feature>
<evidence type="ECO:0000313" key="2">
    <source>
        <dbReference type="EMBL" id="GAA3527107.1"/>
    </source>
</evidence>
<gene>
    <name evidence="2" type="ORF">GCM10022419_002350</name>
</gene>
<dbReference type="Proteomes" id="UP001500630">
    <property type="component" value="Unassembled WGS sequence"/>
</dbReference>
<name>A0ABP6V5E7_9ACTN</name>
<evidence type="ECO:0008006" key="4">
    <source>
        <dbReference type="Google" id="ProtNLM"/>
    </source>
</evidence>
<organism evidence="2 3">
    <name type="scientific">Nonomuraea rosea</name>
    <dbReference type="NCBI Taxonomy" id="638574"/>
    <lineage>
        <taxon>Bacteria</taxon>
        <taxon>Bacillati</taxon>
        <taxon>Actinomycetota</taxon>
        <taxon>Actinomycetes</taxon>
        <taxon>Streptosporangiales</taxon>
        <taxon>Streptosporangiaceae</taxon>
        <taxon>Nonomuraea</taxon>
    </lineage>
</organism>
<proteinExistence type="predicted"/>
<keyword evidence="1" id="KW-0472">Membrane</keyword>
<feature type="transmembrane region" description="Helical" evidence="1">
    <location>
        <begin position="12"/>
        <end position="34"/>
    </location>
</feature>